<name>A0A0D8FWB9_9ACTN</name>
<reference evidence="2 3" key="1">
    <citation type="submission" date="2015-01" db="EMBL/GenBank/DDBJ databases">
        <title>Draft genome of the acidophilic iron oxidizer Ferrimicrobium acidiphilum strain T23.</title>
        <authorList>
            <person name="Poehlein A."/>
            <person name="Eisen S."/>
            <person name="Schloemann M."/>
            <person name="Johnson B.D."/>
            <person name="Daniel R."/>
            <person name="Muehling M."/>
        </authorList>
    </citation>
    <scope>NUCLEOTIDE SEQUENCE [LARGE SCALE GENOMIC DNA]</scope>
    <source>
        <strain evidence="2 3">T23</strain>
    </source>
</reference>
<proteinExistence type="predicted"/>
<dbReference type="InterPro" id="IPR032466">
    <property type="entry name" value="Metal_Hydrolase"/>
</dbReference>
<dbReference type="OrthoDB" id="8244441at2"/>
<dbReference type="Gene3D" id="3.20.20.140">
    <property type="entry name" value="Metal-dependent hydrolases"/>
    <property type="match status" value="1"/>
</dbReference>
<dbReference type="PANTHER" id="PTHR43383:SF2">
    <property type="entry name" value="AMIDOHYDROLASE 2 FAMILY PROTEIN"/>
    <property type="match status" value="1"/>
</dbReference>
<gene>
    <name evidence="2" type="ORF">FEAC_09210</name>
</gene>
<evidence type="ECO:0000259" key="1">
    <source>
        <dbReference type="Pfam" id="PF04909"/>
    </source>
</evidence>
<dbReference type="EMBL" id="JXUW01000006">
    <property type="protein sequence ID" value="KJE77209.1"/>
    <property type="molecule type" value="Genomic_DNA"/>
</dbReference>
<evidence type="ECO:0000313" key="2">
    <source>
        <dbReference type="EMBL" id="KJE77209.1"/>
    </source>
</evidence>
<sequence>MTTLPTPHSQHEELSAAIDELALIDHHCHSLFSTPLTDQQVEDHLTESPDARAARTTTFDSNLGLATLRWAGPLLGLDPPVSREAYLEARRSIAPRDLISKSLAAAGVSDLLVDTGFHPDDLVNLEELSKLSPARVHEIARIETRAEELLAATDSPEQFLQAWPELLANLDPNVVGLKSVAAYRCGLDLAGTHPSRAEVLFALGHQLQQRPLRLTDPTVISYLVITAIEITRLPVQFHIGIGDPDVRLATGHPGHLQNLIEFALRLETPICLLHCYPYHREAALLAHDYPNVYLDLGLALNFVGPRASEILSETLELAPYAKLLYSSDAFGLAELNYLGALQFRRSLTDHLTLLVEDDYLSLDTALRLATLMGRETAKTVYRLPTT</sequence>
<protein>
    <submittedName>
        <fullName evidence="2">Amidohydrolase</fullName>
    </submittedName>
</protein>
<organism evidence="2 3">
    <name type="scientific">Ferrimicrobium acidiphilum DSM 19497</name>
    <dbReference type="NCBI Taxonomy" id="1121877"/>
    <lineage>
        <taxon>Bacteria</taxon>
        <taxon>Bacillati</taxon>
        <taxon>Actinomycetota</taxon>
        <taxon>Acidimicrobiia</taxon>
        <taxon>Acidimicrobiales</taxon>
        <taxon>Acidimicrobiaceae</taxon>
        <taxon>Ferrimicrobium</taxon>
    </lineage>
</organism>
<dbReference type="Pfam" id="PF04909">
    <property type="entry name" value="Amidohydro_2"/>
    <property type="match status" value="1"/>
</dbReference>
<dbReference type="GO" id="GO:0016787">
    <property type="term" value="F:hydrolase activity"/>
    <property type="evidence" value="ECO:0007669"/>
    <property type="project" value="UniProtKB-KW"/>
</dbReference>
<dbReference type="AlphaFoldDB" id="A0A0D8FWB9"/>
<dbReference type="InterPro" id="IPR006680">
    <property type="entry name" value="Amidohydro-rel"/>
</dbReference>
<dbReference type="eggNOG" id="COG2159">
    <property type="taxonomic scope" value="Bacteria"/>
</dbReference>
<accession>A0A0D8FWB9</accession>
<dbReference type="PATRIC" id="fig|1121877.4.peg.986"/>
<dbReference type="STRING" id="1121877.FEAC_09210"/>
<evidence type="ECO:0000313" key="3">
    <source>
        <dbReference type="Proteomes" id="UP000032336"/>
    </source>
</evidence>
<dbReference type="Proteomes" id="UP000032336">
    <property type="component" value="Unassembled WGS sequence"/>
</dbReference>
<comment type="caution">
    <text evidence="2">The sequence shown here is derived from an EMBL/GenBank/DDBJ whole genome shotgun (WGS) entry which is preliminary data.</text>
</comment>
<dbReference type="SUPFAM" id="SSF51556">
    <property type="entry name" value="Metallo-dependent hydrolases"/>
    <property type="match status" value="1"/>
</dbReference>
<keyword evidence="3" id="KW-1185">Reference proteome</keyword>
<keyword evidence="2" id="KW-0378">Hydrolase</keyword>
<dbReference type="PANTHER" id="PTHR43383">
    <property type="entry name" value="NODULIN 6"/>
    <property type="match status" value="1"/>
</dbReference>
<feature type="domain" description="Amidohydrolase-related" evidence="1">
    <location>
        <begin position="222"/>
        <end position="338"/>
    </location>
</feature>